<dbReference type="InterPro" id="IPR038476">
    <property type="entry name" value="UvrC_RNase_H_dom_sf"/>
</dbReference>
<comment type="subunit">
    <text evidence="7">Interacts with UvrB in an incision complex.</text>
</comment>
<evidence type="ECO:0000256" key="5">
    <source>
        <dbReference type="ARBA" id="ARBA00023204"/>
    </source>
</evidence>
<dbReference type="GO" id="GO:0006289">
    <property type="term" value="P:nucleotide-excision repair"/>
    <property type="evidence" value="ECO:0007669"/>
    <property type="project" value="UniProtKB-UniRule"/>
</dbReference>
<dbReference type="PROSITE" id="PS50165">
    <property type="entry name" value="UVRC"/>
    <property type="match status" value="1"/>
</dbReference>
<keyword evidence="11" id="KW-0378">Hydrolase</keyword>
<dbReference type="HAMAP" id="MF_00203">
    <property type="entry name" value="UvrC"/>
    <property type="match status" value="1"/>
</dbReference>
<dbReference type="OrthoDB" id="9804933at2"/>
<evidence type="ECO:0000256" key="3">
    <source>
        <dbReference type="ARBA" id="ARBA00022769"/>
    </source>
</evidence>
<evidence type="ECO:0000256" key="6">
    <source>
        <dbReference type="ARBA" id="ARBA00023236"/>
    </source>
</evidence>
<dbReference type="Pfam" id="PF08459">
    <property type="entry name" value="UvrC_RNaseH_dom"/>
    <property type="match status" value="1"/>
</dbReference>
<dbReference type="FunFam" id="3.40.1440.10:FF:000001">
    <property type="entry name" value="UvrABC system protein C"/>
    <property type="match status" value="1"/>
</dbReference>
<dbReference type="InterPro" id="IPR035901">
    <property type="entry name" value="GIY-YIG_endonuc_sf"/>
</dbReference>
<dbReference type="InterPro" id="IPR010994">
    <property type="entry name" value="RuvA_2-like"/>
</dbReference>
<dbReference type="Gene3D" id="3.40.1440.10">
    <property type="entry name" value="GIY-YIG endonuclease"/>
    <property type="match status" value="1"/>
</dbReference>
<comment type="function">
    <text evidence="7">The UvrABC repair system catalyzes the recognition and processing of DNA lesions. UvrC both incises the 5' and 3' sides of the lesion. The N-terminal half is responsible for the 3' incision and the C-terminal half is responsible for the 5' incision.</text>
</comment>
<feature type="domain" description="UvrC family homology region profile" evidence="10">
    <location>
        <begin position="255"/>
        <end position="478"/>
    </location>
</feature>
<evidence type="ECO:0000256" key="4">
    <source>
        <dbReference type="ARBA" id="ARBA00022881"/>
    </source>
</evidence>
<evidence type="ECO:0000256" key="2">
    <source>
        <dbReference type="ARBA" id="ARBA00022763"/>
    </source>
</evidence>
<dbReference type="SMART" id="SM00465">
    <property type="entry name" value="GIYc"/>
    <property type="match status" value="1"/>
</dbReference>
<dbReference type="GO" id="GO:0003677">
    <property type="term" value="F:DNA binding"/>
    <property type="evidence" value="ECO:0007669"/>
    <property type="project" value="UniProtKB-UniRule"/>
</dbReference>
<evidence type="ECO:0000259" key="10">
    <source>
        <dbReference type="PROSITE" id="PS50165"/>
    </source>
</evidence>
<dbReference type="Gene3D" id="4.10.860.10">
    <property type="entry name" value="UVR domain"/>
    <property type="match status" value="1"/>
</dbReference>
<comment type="subcellular location">
    <subcellularLocation>
        <location evidence="7">Cytoplasm</location>
    </subcellularLocation>
</comment>
<dbReference type="KEGG" id="blep:AL038_03300"/>
<dbReference type="SUPFAM" id="SSF46600">
    <property type="entry name" value="C-terminal UvrC-binding domain of UvrB"/>
    <property type="match status" value="1"/>
</dbReference>
<dbReference type="Pfam" id="PF22920">
    <property type="entry name" value="UvrC_RNaseH"/>
    <property type="match status" value="1"/>
</dbReference>
<dbReference type="GO" id="GO:0005737">
    <property type="term" value="C:cytoplasm"/>
    <property type="evidence" value="ECO:0007669"/>
    <property type="project" value="UniProtKB-SubCell"/>
</dbReference>
<dbReference type="GO" id="GO:0009381">
    <property type="term" value="F:excinuclease ABC activity"/>
    <property type="evidence" value="ECO:0007669"/>
    <property type="project" value="UniProtKB-UniRule"/>
</dbReference>
<keyword evidence="1 7" id="KW-0963">Cytoplasm</keyword>
<comment type="similarity">
    <text evidence="7">Belongs to the UvrC family.</text>
</comment>
<dbReference type="RefSeq" id="WP_062148988.1">
    <property type="nucleotide sequence ID" value="NZ_CP012373.2"/>
</dbReference>
<dbReference type="Gene3D" id="1.10.150.20">
    <property type="entry name" value="5' to 3' exonuclease, C-terminal subdomain"/>
    <property type="match status" value="1"/>
</dbReference>
<evidence type="ECO:0000259" key="9">
    <source>
        <dbReference type="PROSITE" id="PS50164"/>
    </source>
</evidence>
<evidence type="ECO:0000256" key="7">
    <source>
        <dbReference type="HAMAP-Rule" id="MF_00203"/>
    </source>
</evidence>
<evidence type="ECO:0000256" key="1">
    <source>
        <dbReference type="ARBA" id="ARBA00022490"/>
    </source>
</evidence>
<keyword evidence="4 7" id="KW-0267">Excision nuclease</keyword>
<dbReference type="CDD" id="cd10434">
    <property type="entry name" value="GIY-YIG_UvrC_Cho"/>
    <property type="match status" value="1"/>
</dbReference>
<dbReference type="InterPro" id="IPR050066">
    <property type="entry name" value="UvrABC_protein_C"/>
</dbReference>
<keyword evidence="2 7" id="KW-0227">DNA damage</keyword>
<dbReference type="PANTHER" id="PTHR30562">
    <property type="entry name" value="UVRC/OXIDOREDUCTASE"/>
    <property type="match status" value="1"/>
</dbReference>
<dbReference type="NCBIfam" id="NF001824">
    <property type="entry name" value="PRK00558.1-5"/>
    <property type="match status" value="1"/>
</dbReference>
<dbReference type="PROSITE" id="PS50164">
    <property type="entry name" value="GIY_YIG"/>
    <property type="match status" value="1"/>
</dbReference>
<reference evidence="12" key="1">
    <citation type="submission" date="2016-12" db="EMBL/GenBank/DDBJ databases">
        <title>Complete Genome Sequence of Beggiatoa leptomitiformis D-401.</title>
        <authorList>
            <person name="Fomenkov A."/>
            <person name="Vincze T."/>
            <person name="Grabovich M."/>
            <person name="Anton B.P."/>
            <person name="Dubinina G."/>
            <person name="Orlova M."/>
            <person name="Belousova E."/>
            <person name="Roberts R.J."/>
        </authorList>
    </citation>
    <scope>NUCLEOTIDE SEQUENCE [LARGE SCALE GENOMIC DNA]</scope>
    <source>
        <strain evidence="12">D-401</strain>
    </source>
</reference>
<keyword evidence="5 7" id="KW-0234">DNA repair</keyword>
<sequence length="606" mass="67859">MMENATFNPKRFLATLTTKSGVYRMLDQTGGILYVGKARNLKKRVGSYFTQSDQSPKTRALVAQIAAIEITVTHTESEALILENTLIKAHQPRYNILLRDDKSYPFIYLSAHTFPQLGLHRGTKRGKGKYFGPYPHAKAVYDSLNLMQKIFPIRQCDDSFFRNRSRPCLQYQIKRCTAPCVGFIDEASYAEEVKHATLFLEGKSHAVISELVEKMKTAADILDYEKAARYRDQINSLRVIQAQQYVSTDAGNVDIIACLVENGISCVQVLTVRDGRQLGSRAYFPKQEGDEDAQVVLDAFLPQFYLGNAHDIPDEIILFPAIADTKALAEAIQQQRKRQPRFSIHVRTTRARWVEMAVENAKQSLQQRKPSHHRERLAALSIALHLETLPQRLECFDISHTQGEATVASCVVFDADGACSGAYRRYNITGITGGDDYAAMQQALSRRFSKVVQGEGALPDILFIDGGAGQVKVAHDTLIKLSVFNVQIIGVAKGTGRKAGLESLIFPNEEHPLFLPKDSQALHLIQQIRDEAHRFAIAGHRQQRNKVRQKSVLEQIAGIGAKRRKLLLNHFGGLQGVSRAGVEELVRIPGISRQLAQKIYDFFLTT</sequence>
<proteinExistence type="inferred from homology"/>
<dbReference type="Gene3D" id="3.30.420.340">
    <property type="entry name" value="UvrC, RNAse H endonuclease domain"/>
    <property type="match status" value="1"/>
</dbReference>
<dbReference type="GO" id="GO:0009380">
    <property type="term" value="C:excinuclease repair complex"/>
    <property type="evidence" value="ECO:0007669"/>
    <property type="project" value="InterPro"/>
</dbReference>
<dbReference type="STRING" id="288004.AL038_03300"/>
<dbReference type="Proteomes" id="UP000234271">
    <property type="component" value="Chromosome"/>
</dbReference>
<dbReference type="Pfam" id="PF02151">
    <property type="entry name" value="UVR"/>
    <property type="match status" value="1"/>
</dbReference>
<dbReference type="InterPro" id="IPR001943">
    <property type="entry name" value="UVR_dom"/>
</dbReference>
<dbReference type="InterPro" id="IPR000305">
    <property type="entry name" value="GIY-YIG_endonuc"/>
</dbReference>
<feature type="domain" description="GIY-YIG" evidence="9">
    <location>
        <begin position="18"/>
        <end position="96"/>
    </location>
</feature>
<dbReference type="InterPro" id="IPR036876">
    <property type="entry name" value="UVR_dom_sf"/>
</dbReference>
<dbReference type="FunFam" id="3.30.420.340:FF:000001">
    <property type="entry name" value="UvrABC system protein C"/>
    <property type="match status" value="1"/>
</dbReference>
<dbReference type="Pfam" id="PF01541">
    <property type="entry name" value="GIY-YIG"/>
    <property type="match status" value="1"/>
</dbReference>
<organism evidence="11 12">
    <name type="scientific">Beggiatoa leptomitoformis</name>
    <dbReference type="NCBI Taxonomy" id="288004"/>
    <lineage>
        <taxon>Bacteria</taxon>
        <taxon>Pseudomonadati</taxon>
        <taxon>Pseudomonadota</taxon>
        <taxon>Gammaproteobacteria</taxon>
        <taxon>Thiotrichales</taxon>
        <taxon>Thiotrichaceae</taxon>
        <taxon>Beggiatoa</taxon>
    </lineage>
</organism>
<protein>
    <recommendedName>
        <fullName evidence="7">UvrABC system protein C</fullName>
        <shortName evidence="7">Protein UvrC</shortName>
    </recommendedName>
    <alternativeName>
        <fullName evidence="7">Excinuclease ABC subunit C</fullName>
    </alternativeName>
</protein>
<dbReference type="InterPro" id="IPR004791">
    <property type="entry name" value="UvrC"/>
</dbReference>
<evidence type="ECO:0000313" key="11">
    <source>
        <dbReference type="EMBL" id="AUI67716.1"/>
    </source>
</evidence>
<dbReference type="Pfam" id="PF14520">
    <property type="entry name" value="HHH_5"/>
    <property type="match status" value="1"/>
</dbReference>
<name>A0A2N9YB69_9GAMM</name>
<dbReference type="PANTHER" id="PTHR30562:SF1">
    <property type="entry name" value="UVRABC SYSTEM PROTEIN C"/>
    <property type="match status" value="1"/>
</dbReference>
<keyword evidence="12" id="KW-1185">Reference proteome</keyword>
<feature type="domain" description="UVR" evidence="8">
    <location>
        <begin position="205"/>
        <end position="240"/>
    </location>
</feature>
<dbReference type="InterPro" id="IPR001162">
    <property type="entry name" value="UvrC_RNase_H_dom"/>
</dbReference>
<keyword evidence="6 7" id="KW-0742">SOS response</keyword>
<dbReference type="PROSITE" id="PS50151">
    <property type="entry name" value="UVR"/>
    <property type="match status" value="1"/>
</dbReference>
<dbReference type="SMART" id="SM00278">
    <property type="entry name" value="HhH1"/>
    <property type="match status" value="2"/>
</dbReference>
<keyword evidence="3 7" id="KW-0228">DNA excision</keyword>
<dbReference type="NCBIfam" id="TIGR00194">
    <property type="entry name" value="uvrC"/>
    <property type="match status" value="1"/>
</dbReference>
<gene>
    <name evidence="7 11" type="primary">uvrC</name>
    <name evidence="11" type="ORF">BLE401_02730</name>
</gene>
<dbReference type="SUPFAM" id="SSF82771">
    <property type="entry name" value="GIY-YIG endonuclease"/>
    <property type="match status" value="1"/>
</dbReference>
<dbReference type="AlphaFoldDB" id="A0A2N9YB69"/>
<dbReference type="SUPFAM" id="SSF47781">
    <property type="entry name" value="RuvA domain 2-like"/>
    <property type="match status" value="1"/>
</dbReference>
<evidence type="ECO:0000259" key="8">
    <source>
        <dbReference type="PROSITE" id="PS50151"/>
    </source>
</evidence>
<dbReference type="InterPro" id="IPR003583">
    <property type="entry name" value="Hlx-hairpin-Hlx_DNA-bd_motif"/>
</dbReference>
<dbReference type="GO" id="GO:0009432">
    <property type="term" value="P:SOS response"/>
    <property type="evidence" value="ECO:0007669"/>
    <property type="project" value="UniProtKB-UniRule"/>
</dbReference>
<accession>A0A2N9YB69</accession>
<evidence type="ECO:0000313" key="12">
    <source>
        <dbReference type="Proteomes" id="UP000234271"/>
    </source>
</evidence>
<dbReference type="InterPro" id="IPR047296">
    <property type="entry name" value="GIY-YIG_UvrC_Cho"/>
</dbReference>
<dbReference type="EMBL" id="CP018889">
    <property type="protein sequence ID" value="AUI67716.1"/>
    <property type="molecule type" value="Genomic_DNA"/>
</dbReference>